<dbReference type="InterPro" id="IPR018247">
    <property type="entry name" value="EF_Hand_1_Ca_BS"/>
</dbReference>
<dbReference type="AlphaFoldDB" id="A0A2S3IMV7"/>
<evidence type="ECO:0000256" key="1">
    <source>
        <dbReference type="ARBA" id="ARBA00022837"/>
    </source>
</evidence>
<reference evidence="4" key="1">
    <citation type="submission" date="2018-04" db="EMBL/GenBank/DDBJ databases">
        <title>WGS assembly of Panicum hallii.</title>
        <authorList>
            <person name="Lovell J."/>
            <person name="Jenkins J."/>
            <person name="Lowry D."/>
            <person name="Mamidi S."/>
            <person name="Sreedasyam A."/>
            <person name="Weng X."/>
            <person name="Barry K."/>
            <person name="Bonette J."/>
            <person name="Campitelli B."/>
            <person name="Daum C."/>
            <person name="Gordon S."/>
            <person name="Gould B."/>
            <person name="Lipzen A."/>
            <person name="Macqueen A."/>
            <person name="Palacio-Mejia J."/>
            <person name="Plott C."/>
            <person name="Shakirov E."/>
            <person name="Shu S."/>
            <person name="Yoshinaga Y."/>
            <person name="Zane M."/>
            <person name="Rokhsar D."/>
            <person name="Grimwood J."/>
            <person name="Schmutz J."/>
            <person name="Juenger T."/>
        </authorList>
    </citation>
    <scope>NUCLEOTIDE SEQUENCE [LARGE SCALE GENOMIC DNA]</scope>
    <source>
        <strain evidence="4">FIL2</strain>
    </source>
</reference>
<dbReference type="GO" id="GO:0005509">
    <property type="term" value="F:calcium ion binding"/>
    <property type="evidence" value="ECO:0007669"/>
    <property type="project" value="InterPro"/>
</dbReference>
<evidence type="ECO:0000313" key="4">
    <source>
        <dbReference type="EMBL" id="PAN47840.1"/>
    </source>
</evidence>
<proteinExistence type="predicted"/>
<feature type="domain" description="EF-hand" evidence="3">
    <location>
        <begin position="32"/>
        <end position="67"/>
    </location>
</feature>
<gene>
    <name evidence="4" type="ORF">PAHAL_9G329000</name>
</gene>
<evidence type="ECO:0000259" key="3">
    <source>
        <dbReference type="PROSITE" id="PS50222"/>
    </source>
</evidence>
<sequence length="379" mass="41564">MEQQQQFRRKRDGVVQVLDGSEIRALVENRDAFARFVDDRFRKLDGDGDGRLSVKELQPAVADIGAAIGLPARGSSRQADHIYAEVLNEFTHGKQDSVSKSEFQRVLSDILLGMAAGLKRDPIVILRINGEDLNEFVDSSRYEPEAAAIFSQVNSGGNVSLRQCLLAALLKLTVDHGMPPASDSWVVENIVEPAMQQLGTDQLDQPVSQEAFFHDFKKLLSIITRRLQQHPVIVAHTEKTFEGSGIKRLLSNKFEFDKLLDSVCRGVPKEHKDKISKGYLRVALDRIADSASLPPYGAVDQVDAVVNEAFKMAKADDGKLVDEAEFKKLLSEILGAIMLQLDGNPIAVSTNTVVHEPMSAPSSLLSPTPLSPVVSSPSE</sequence>
<dbReference type="Pfam" id="PF13499">
    <property type="entry name" value="EF-hand_7"/>
    <property type="match status" value="1"/>
</dbReference>
<dbReference type="Gramene" id="PAN47840">
    <property type="protein sequence ID" value="PAN47840"/>
    <property type="gene ID" value="PAHAL_9G329000"/>
</dbReference>
<dbReference type="Gene3D" id="1.10.238.10">
    <property type="entry name" value="EF-hand"/>
    <property type="match status" value="1"/>
</dbReference>
<feature type="region of interest" description="Disordered" evidence="2">
    <location>
        <begin position="358"/>
        <end position="379"/>
    </location>
</feature>
<protein>
    <recommendedName>
        <fullName evidence="3">EF-hand domain-containing protein</fullName>
    </recommendedName>
</protein>
<dbReference type="Proteomes" id="UP000243499">
    <property type="component" value="Chromosome 9"/>
</dbReference>
<dbReference type="InterPro" id="IPR011992">
    <property type="entry name" value="EF-hand-dom_pair"/>
</dbReference>
<accession>A0A2S3IMV7</accession>
<dbReference type="PROSITE" id="PS00018">
    <property type="entry name" value="EF_HAND_1"/>
    <property type="match status" value="1"/>
</dbReference>
<dbReference type="SMART" id="SM00054">
    <property type="entry name" value="EFh"/>
    <property type="match status" value="2"/>
</dbReference>
<dbReference type="EMBL" id="CM008054">
    <property type="protein sequence ID" value="PAN47840.1"/>
    <property type="molecule type" value="Genomic_DNA"/>
</dbReference>
<dbReference type="PROSITE" id="PS50222">
    <property type="entry name" value="EF_HAND_2"/>
    <property type="match status" value="1"/>
</dbReference>
<evidence type="ECO:0000256" key="2">
    <source>
        <dbReference type="SAM" id="MobiDB-lite"/>
    </source>
</evidence>
<dbReference type="SUPFAM" id="SSF47473">
    <property type="entry name" value="EF-hand"/>
    <property type="match status" value="1"/>
</dbReference>
<organism evidence="4">
    <name type="scientific">Panicum hallii</name>
    <dbReference type="NCBI Taxonomy" id="206008"/>
    <lineage>
        <taxon>Eukaryota</taxon>
        <taxon>Viridiplantae</taxon>
        <taxon>Streptophyta</taxon>
        <taxon>Embryophyta</taxon>
        <taxon>Tracheophyta</taxon>
        <taxon>Spermatophyta</taxon>
        <taxon>Magnoliopsida</taxon>
        <taxon>Liliopsida</taxon>
        <taxon>Poales</taxon>
        <taxon>Poaceae</taxon>
        <taxon>PACMAD clade</taxon>
        <taxon>Panicoideae</taxon>
        <taxon>Panicodae</taxon>
        <taxon>Paniceae</taxon>
        <taxon>Panicinae</taxon>
        <taxon>Panicum</taxon>
        <taxon>Panicum sect. Panicum</taxon>
    </lineage>
</organism>
<dbReference type="PANTHER" id="PTHR34574:SF13">
    <property type="entry name" value="EF-HAND DOMAIN-CONTAINING PROTEIN"/>
    <property type="match status" value="1"/>
</dbReference>
<keyword evidence="1" id="KW-0106">Calcium</keyword>
<dbReference type="InterPro" id="IPR002048">
    <property type="entry name" value="EF_hand_dom"/>
</dbReference>
<dbReference type="PANTHER" id="PTHR34574">
    <property type="entry name" value="CALCIUM-BINDING EF-HAND FAMILY PROTEIN-RELATED"/>
    <property type="match status" value="1"/>
</dbReference>
<name>A0A2S3IMV7_9POAL</name>